<evidence type="ECO:0000256" key="6">
    <source>
        <dbReference type="SAM" id="MobiDB-lite"/>
    </source>
</evidence>
<organism evidence="7 8">
    <name type="scientific">Nibrella saemangeumensis</name>
    <dbReference type="NCBI Taxonomy" id="1084526"/>
    <lineage>
        <taxon>Bacteria</taxon>
        <taxon>Pseudomonadati</taxon>
        <taxon>Bacteroidota</taxon>
        <taxon>Cytophagia</taxon>
        <taxon>Cytophagales</taxon>
        <taxon>Spirosomataceae</taxon>
        <taxon>Nibrella</taxon>
    </lineage>
</organism>
<dbReference type="Gene3D" id="1.10.10.10">
    <property type="entry name" value="Winged helix-like DNA-binding domain superfamily/Winged helix DNA-binding domain"/>
    <property type="match status" value="1"/>
</dbReference>
<proteinExistence type="inferred from homology"/>
<sequence>MTVSKSVDVCQPFAGNEAAFYEALRAEQRQAFSCLYSRVHNQFVPLACQRGGSYDEALDIMNDCLAIFLQKVRSGEFVFQPDTKITSYLYRICYNQWHNYIDKRQQRREVSFDGNRNGAGGDDGDEEDSSGEPVPLADEAGDEEEQSEWVHRLNRAVALLREDCQKMLHWFYVEELSLREIGERLSMTEASAAVKRFKCAKYLRDRYLSV</sequence>
<dbReference type="Proteomes" id="UP001501175">
    <property type="component" value="Unassembled WGS sequence"/>
</dbReference>
<evidence type="ECO:0000313" key="8">
    <source>
        <dbReference type="Proteomes" id="UP001501175"/>
    </source>
</evidence>
<feature type="region of interest" description="Disordered" evidence="6">
    <location>
        <begin position="112"/>
        <end position="147"/>
    </location>
</feature>
<dbReference type="NCBIfam" id="TIGR02937">
    <property type="entry name" value="sigma70-ECF"/>
    <property type="match status" value="1"/>
</dbReference>
<accession>A0ABP8MG87</accession>
<dbReference type="SUPFAM" id="SSF88946">
    <property type="entry name" value="Sigma2 domain of RNA polymerase sigma factors"/>
    <property type="match status" value="1"/>
</dbReference>
<dbReference type="InterPro" id="IPR013324">
    <property type="entry name" value="RNA_pol_sigma_r3/r4-like"/>
</dbReference>
<evidence type="ECO:0000313" key="7">
    <source>
        <dbReference type="EMBL" id="GAA4450188.1"/>
    </source>
</evidence>
<dbReference type="InterPro" id="IPR014284">
    <property type="entry name" value="RNA_pol_sigma-70_dom"/>
</dbReference>
<dbReference type="Gene3D" id="1.10.1740.10">
    <property type="match status" value="1"/>
</dbReference>
<dbReference type="RefSeq" id="WP_345241305.1">
    <property type="nucleotide sequence ID" value="NZ_BAABHD010000010.1"/>
</dbReference>
<reference evidence="8" key="1">
    <citation type="journal article" date="2019" name="Int. J. Syst. Evol. Microbiol.">
        <title>The Global Catalogue of Microorganisms (GCM) 10K type strain sequencing project: providing services to taxonomists for standard genome sequencing and annotation.</title>
        <authorList>
            <consortium name="The Broad Institute Genomics Platform"/>
            <consortium name="The Broad Institute Genome Sequencing Center for Infectious Disease"/>
            <person name="Wu L."/>
            <person name="Ma J."/>
        </authorList>
    </citation>
    <scope>NUCLEOTIDE SEQUENCE [LARGE SCALE GENOMIC DNA]</scope>
    <source>
        <strain evidence="8">JCM 17927</strain>
    </source>
</reference>
<keyword evidence="8" id="KW-1185">Reference proteome</keyword>
<evidence type="ECO:0000256" key="2">
    <source>
        <dbReference type="ARBA" id="ARBA00023015"/>
    </source>
</evidence>
<comment type="caution">
    <text evidence="7">The sequence shown here is derived from an EMBL/GenBank/DDBJ whole genome shotgun (WGS) entry which is preliminary data.</text>
</comment>
<keyword evidence="3" id="KW-0731">Sigma factor</keyword>
<evidence type="ECO:0000256" key="4">
    <source>
        <dbReference type="ARBA" id="ARBA00023125"/>
    </source>
</evidence>
<evidence type="ECO:0000256" key="1">
    <source>
        <dbReference type="ARBA" id="ARBA00010641"/>
    </source>
</evidence>
<keyword evidence="4" id="KW-0238">DNA-binding</keyword>
<dbReference type="SUPFAM" id="SSF88659">
    <property type="entry name" value="Sigma3 and sigma4 domains of RNA polymerase sigma factors"/>
    <property type="match status" value="1"/>
</dbReference>
<evidence type="ECO:0000256" key="3">
    <source>
        <dbReference type="ARBA" id="ARBA00023082"/>
    </source>
</evidence>
<dbReference type="EMBL" id="BAABHD010000010">
    <property type="protein sequence ID" value="GAA4450188.1"/>
    <property type="molecule type" value="Genomic_DNA"/>
</dbReference>
<protein>
    <recommendedName>
        <fullName evidence="9">RNA polymerase sigma factor, sigma-70 family</fullName>
    </recommendedName>
</protein>
<dbReference type="InterPro" id="IPR013325">
    <property type="entry name" value="RNA_pol_sigma_r2"/>
</dbReference>
<name>A0ABP8MG87_9BACT</name>
<gene>
    <name evidence="7" type="ORF">GCM10023189_10520</name>
</gene>
<keyword evidence="2" id="KW-0805">Transcription regulation</keyword>
<dbReference type="InterPro" id="IPR039425">
    <property type="entry name" value="RNA_pol_sigma-70-like"/>
</dbReference>
<dbReference type="PANTHER" id="PTHR43133">
    <property type="entry name" value="RNA POLYMERASE ECF-TYPE SIGMA FACTO"/>
    <property type="match status" value="1"/>
</dbReference>
<dbReference type="PANTHER" id="PTHR43133:SF8">
    <property type="entry name" value="RNA POLYMERASE SIGMA FACTOR HI_1459-RELATED"/>
    <property type="match status" value="1"/>
</dbReference>
<dbReference type="InterPro" id="IPR036388">
    <property type="entry name" value="WH-like_DNA-bd_sf"/>
</dbReference>
<evidence type="ECO:0000256" key="5">
    <source>
        <dbReference type="ARBA" id="ARBA00023163"/>
    </source>
</evidence>
<keyword evidence="5" id="KW-0804">Transcription</keyword>
<evidence type="ECO:0008006" key="9">
    <source>
        <dbReference type="Google" id="ProtNLM"/>
    </source>
</evidence>
<comment type="similarity">
    <text evidence="1">Belongs to the sigma-70 factor family. ECF subfamily.</text>
</comment>